<evidence type="ECO:0000259" key="3">
    <source>
        <dbReference type="Pfam" id="PF03779"/>
    </source>
</evidence>
<dbReference type="HOGENOM" id="CLU_1149798_0_0_2"/>
<dbReference type="InterPro" id="IPR005530">
    <property type="entry name" value="SPW"/>
</dbReference>
<keyword evidence="2" id="KW-0472">Membrane</keyword>
<dbReference type="AlphaFoldDB" id="F8D4K0"/>
<feature type="transmembrane region" description="Helical" evidence="2">
    <location>
        <begin position="45"/>
        <end position="64"/>
    </location>
</feature>
<feature type="domain" description="SPW repeat-containing integral membrane" evidence="3">
    <location>
        <begin position="126"/>
        <end position="220"/>
    </location>
</feature>
<reference evidence="4 5" key="1">
    <citation type="journal article" date="2012" name="Stand. Genomic Sci.">
        <title>Complete genome sequence of Halopiger xanaduensis type strain (SH-6(T)).</title>
        <authorList>
            <person name="Anderson I."/>
            <person name="Tindall B.J."/>
            <person name="Rohde M."/>
            <person name="Lucas S."/>
            <person name="Han J."/>
            <person name="Lapidus A."/>
            <person name="Cheng J.F."/>
            <person name="Goodwin L."/>
            <person name="Pitluck S."/>
            <person name="Peters L."/>
            <person name="Pati A."/>
            <person name="Mikhailova N."/>
            <person name="Pagani I."/>
            <person name="Teshima H."/>
            <person name="Han C."/>
            <person name="Tapia R."/>
            <person name="Land M."/>
            <person name="Woyke T."/>
            <person name="Klenk H.P."/>
            <person name="Kyrpides N."/>
            <person name="Ivanova N."/>
        </authorList>
    </citation>
    <scope>NUCLEOTIDE SEQUENCE [LARGE SCALE GENOMIC DNA]</scope>
    <source>
        <strain evidence="5">DSM 18323 / JCM 14033 / SH-6</strain>
    </source>
</reference>
<dbReference type="Proteomes" id="UP000006794">
    <property type="component" value="Chromosome"/>
</dbReference>
<feature type="transmembrane region" description="Helical" evidence="2">
    <location>
        <begin position="21"/>
        <end position="39"/>
    </location>
</feature>
<proteinExistence type="predicted"/>
<evidence type="ECO:0000256" key="2">
    <source>
        <dbReference type="SAM" id="Phobius"/>
    </source>
</evidence>
<protein>
    <recommendedName>
        <fullName evidence="3">SPW repeat-containing integral membrane domain-containing protein</fullName>
    </recommendedName>
</protein>
<keyword evidence="2" id="KW-1133">Transmembrane helix</keyword>
<feature type="transmembrane region" description="Helical" evidence="2">
    <location>
        <begin position="176"/>
        <end position="197"/>
    </location>
</feature>
<evidence type="ECO:0000256" key="1">
    <source>
        <dbReference type="SAM" id="MobiDB-lite"/>
    </source>
</evidence>
<feature type="compositionally biased region" description="Low complexity" evidence="1">
    <location>
        <begin position="72"/>
        <end position="85"/>
    </location>
</feature>
<dbReference type="KEGG" id="hxa:Halxa_1696"/>
<evidence type="ECO:0000313" key="5">
    <source>
        <dbReference type="Proteomes" id="UP000006794"/>
    </source>
</evidence>
<name>F8D4K0_HALXS</name>
<evidence type="ECO:0000313" key="4">
    <source>
        <dbReference type="EMBL" id="AEH36328.1"/>
    </source>
</evidence>
<dbReference type="eggNOG" id="arCOG09123">
    <property type="taxonomic scope" value="Archaea"/>
</dbReference>
<feature type="transmembrane region" description="Helical" evidence="2">
    <location>
        <begin position="124"/>
        <end position="144"/>
    </location>
</feature>
<accession>F8D4K0</accession>
<feature type="transmembrane region" description="Helical" evidence="2">
    <location>
        <begin position="150"/>
        <end position="169"/>
    </location>
</feature>
<sequence length="241" mass="24637">MARSRRISNPHIGGQNTFYRASMSFTASAIAASIVAFSLTSAIAAVASGMLTLFVLIIVGFTVLSQGSDDWGPAQPAQSSAAGSSRQHKTGKSNDKQNRTGLLDRISVTGVTNRDGTIVLAERAAGLTAAIGAFVMASTAVFTITEWMGIHNVLIGATMAVLASIHALRISQDKPIIVLAGVLALLGAWTAAAPFVLGVSRPLVMQINGVAGVLIAILSLGSAYGILQTSRSSQTSGATGA</sequence>
<dbReference type="Pfam" id="PF03779">
    <property type="entry name" value="SPW"/>
    <property type="match status" value="1"/>
</dbReference>
<keyword evidence="2" id="KW-0812">Transmembrane</keyword>
<keyword evidence="5" id="KW-1185">Reference proteome</keyword>
<dbReference type="EMBL" id="CP002839">
    <property type="protein sequence ID" value="AEH36328.1"/>
    <property type="molecule type" value="Genomic_DNA"/>
</dbReference>
<feature type="transmembrane region" description="Helical" evidence="2">
    <location>
        <begin position="203"/>
        <end position="227"/>
    </location>
</feature>
<gene>
    <name evidence="4" type="ordered locus">Halxa_1696</name>
</gene>
<organism evidence="4 5">
    <name type="scientific">Halopiger xanaduensis (strain DSM 18323 / JCM 14033 / SH-6)</name>
    <dbReference type="NCBI Taxonomy" id="797210"/>
    <lineage>
        <taxon>Archaea</taxon>
        <taxon>Methanobacteriati</taxon>
        <taxon>Methanobacteriota</taxon>
        <taxon>Stenosarchaea group</taxon>
        <taxon>Halobacteria</taxon>
        <taxon>Halobacteriales</taxon>
        <taxon>Natrialbaceae</taxon>
        <taxon>Halopiger</taxon>
    </lineage>
</organism>
<feature type="region of interest" description="Disordered" evidence="1">
    <location>
        <begin position="72"/>
        <end position="98"/>
    </location>
</feature>